<dbReference type="Proteomes" id="UP000481643">
    <property type="component" value="Unassembled WGS sequence"/>
</dbReference>
<proteinExistence type="predicted"/>
<dbReference type="AlphaFoldDB" id="A0A6L3Y2X1"/>
<organism evidence="1 2">
    <name type="scientific">Brucella tritici</name>
    <dbReference type="NCBI Taxonomy" id="94626"/>
    <lineage>
        <taxon>Bacteria</taxon>
        <taxon>Pseudomonadati</taxon>
        <taxon>Pseudomonadota</taxon>
        <taxon>Alphaproteobacteria</taxon>
        <taxon>Hyphomicrobiales</taxon>
        <taxon>Brucellaceae</taxon>
        <taxon>Brucella/Ochrobactrum group</taxon>
        <taxon>Brucella</taxon>
    </lineage>
</organism>
<protein>
    <submittedName>
        <fullName evidence="1">Uncharacterized protein</fullName>
    </submittedName>
</protein>
<evidence type="ECO:0000313" key="2">
    <source>
        <dbReference type="Proteomes" id="UP000481643"/>
    </source>
</evidence>
<dbReference type="EMBL" id="WBVX01000064">
    <property type="protein sequence ID" value="KAB2674578.1"/>
    <property type="molecule type" value="Genomic_DNA"/>
</dbReference>
<accession>A0A6L3Y2X1</accession>
<gene>
    <name evidence="1" type="ORF">F9L08_28480</name>
</gene>
<reference evidence="1 2" key="1">
    <citation type="submission" date="2019-09" db="EMBL/GenBank/DDBJ databases">
        <title>Taxonomic organization of the family Brucellaceae based on a phylogenomic approach.</title>
        <authorList>
            <person name="Leclercq S."/>
            <person name="Cloeckaert A."/>
            <person name="Zygmunt M.S."/>
        </authorList>
    </citation>
    <scope>NUCLEOTIDE SEQUENCE [LARGE SCALE GENOMIC DNA]</scope>
    <source>
        <strain evidence="1 2">WS1830</strain>
    </source>
</reference>
<evidence type="ECO:0000313" key="1">
    <source>
        <dbReference type="EMBL" id="KAB2674578.1"/>
    </source>
</evidence>
<name>A0A6L3Y2X1_9HYPH</name>
<sequence length="98" mass="10356">MHDHRASAGEDAMTELGSDKADDAAKALTAWKTSRGPVKVDRYSLEAAKAINALLTVPIAVLPQAEGDIVRPFRLGIGADIEALLRPDSALKDFAQGS</sequence>
<comment type="caution">
    <text evidence="1">The sequence shown here is derived from an EMBL/GenBank/DDBJ whole genome shotgun (WGS) entry which is preliminary data.</text>
</comment>